<protein>
    <recommendedName>
        <fullName evidence="4">DUF2752 domain-containing protein</fullName>
    </recommendedName>
</protein>
<keyword evidence="1" id="KW-1133">Transmembrane helix</keyword>
<evidence type="ECO:0000313" key="3">
    <source>
        <dbReference type="Proteomes" id="UP001500221"/>
    </source>
</evidence>
<feature type="transmembrane region" description="Helical" evidence="1">
    <location>
        <begin position="121"/>
        <end position="143"/>
    </location>
</feature>
<keyword evidence="1" id="KW-0472">Membrane</keyword>
<dbReference type="EMBL" id="BAABKG010000004">
    <property type="protein sequence ID" value="GAA5152865.1"/>
    <property type="molecule type" value="Genomic_DNA"/>
</dbReference>
<proteinExistence type="predicted"/>
<evidence type="ECO:0008006" key="4">
    <source>
        <dbReference type="Google" id="ProtNLM"/>
    </source>
</evidence>
<name>A0ABP9PVX1_9ACTN</name>
<organism evidence="2 3">
    <name type="scientific">Nocardioides marinquilinus</name>
    <dbReference type="NCBI Taxonomy" id="1210400"/>
    <lineage>
        <taxon>Bacteria</taxon>
        <taxon>Bacillati</taxon>
        <taxon>Actinomycetota</taxon>
        <taxon>Actinomycetes</taxon>
        <taxon>Propionibacteriales</taxon>
        <taxon>Nocardioidaceae</taxon>
        <taxon>Nocardioides</taxon>
    </lineage>
</organism>
<keyword evidence="3" id="KW-1185">Reference proteome</keyword>
<dbReference type="InterPro" id="IPR021215">
    <property type="entry name" value="DUF2752"/>
</dbReference>
<keyword evidence="1" id="KW-0812">Transmembrane</keyword>
<sequence length="154" mass="15453">MSLDAVPRTDAVARAGAGPLRRAALPLATVAGLGAATLAVALRDPHVRGSWGLCPSAALGFDCPGCGGLRAVHDLAHGHLLAAASSNLYLVAALPVVVAVLAAWVLGAWRGPDHDDHVAAAFAPLATPLVTLALVTLAAFTVLRNLPGLGWLAA</sequence>
<feature type="transmembrane region" description="Helical" evidence="1">
    <location>
        <begin position="88"/>
        <end position="109"/>
    </location>
</feature>
<comment type="caution">
    <text evidence="2">The sequence shown here is derived from an EMBL/GenBank/DDBJ whole genome shotgun (WGS) entry which is preliminary data.</text>
</comment>
<dbReference type="Pfam" id="PF10825">
    <property type="entry name" value="DUF2752"/>
    <property type="match status" value="1"/>
</dbReference>
<accession>A0ABP9PVX1</accession>
<dbReference type="Proteomes" id="UP001500221">
    <property type="component" value="Unassembled WGS sequence"/>
</dbReference>
<reference evidence="3" key="1">
    <citation type="journal article" date="2019" name="Int. J. Syst. Evol. Microbiol.">
        <title>The Global Catalogue of Microorganisms (GCM) 10K type strain sequencing project: providing services to taxonomists for standard genome sequencing and annotation.</title>
        <authorList>
            <consortium name="The Broad Institute Genomics Platform"/>
            <consortium name="The Broad Institute Genome Sequencing Center for Infectious Disease"/>
            <person name="Wu L."/>
            <person name="Ma J."/>
        </authorList>
    </citation>
    <scope>NUCLEOTIDE SEQUENCE [LARGE SCALE GENOMIC DNA]</scope>
    <source>
        <strain evidence="3">JCM 18459</strain>
    </source>
</reference>
<evidence type="ECO:0000313" key="2">
    <source>
        <dbReference type="EMBL" id="GAA5152865.1"/>
    </source>
</evidence>
<evidence type="ECO:0000256" key="1">
    <source>
        <dbReference type="SAM" id="Phobius"/>
    </source>
</evidence>
<gene>
    <name evidence="2" type="ORF">GCM10023340_33920</name>
</gene>
<feature type="transmembrane region" description="Helical" evidence="1">
    <location>
        <begin position="23"/>
        <end position="42"/>
    </location>
</feature>